<evidence type="ECO:0000313" key="3">
    <source>
        <dbReference type="EMBL" id="CAB4048752.1"/>
    </source>
</evidence>
<proteinExistence type="predicted"/>
<organism evidence="3 4">
    <name type="scientific">Paraburkholderia phenoliruptrix</name>
    <dbReference type="NCBI Taxonomy" id="252970"/>
    <lineage>
        <taxon>Bacteria</taxon>
        <taxon>Pseudomonadati</taxon>
        <taxon>Pseudomonadota</taxon>
        <taxon>Betaproteobacteria</taxon>
        <taxon>Burkholderiales</taxon>
        <taxon>Burkholderiaceae</taxon>
        <taxon>Paraburkholderia</taxon>
    </lineage>
</organism>
<evidence type="ECO:0000256" key="1">
    <source>
        <dbReference type="ARBA" id="ARBA00023125"/>
    </source>
</evidence>
<dbReference type="Proteomes" id="UP000494102">
    <property type="component" value="Unassembled WGS sequence"/>
</dbReference>
<keyword evidence="1" id="KW-0238">DNA-binding</keyword>
<feature type="domain" description="HTH cro/C1-type" evidence="2">
    <location>
        <begin position="20"/>
        <end position="74"/>
    </location>
</feature>
<dbReference type="PROSITE" id="PS50943">
    <property type="entry name" value="HTH_CROC1"/>
    <property type="match status" value="1"/>
</dbReference>
<dbReference type="Gene3D" id="1.10.260.40">
    <property type="entry name" value="lambda repressor-like DNA-binding domains"/>
    <property type="match status" value="1"/>
</dbReference>
<dbReference type="GO" id="GO:0003700">
    <property type="term" value="F:DNA-binding transcription factor activity"/>
    <property type="evidence" value="ECO:0007669"/>
    <property type="project" value="TreeGrafter"/>
</dbReference>
<gene>
    <name evidence="3" type="ORF">LMG9964_02393</name>
</gene>
<dbReference type="InterPro" id="IPR010982">
    <property type="entry name" value="Lambda_DNA-bd_dom_sf"/>
</dbReference>
<dbReference type="InterPro" id="IPR001387">
    <property type="entry name" value="Cro/C1-type_HTH"/>
</dbReference>
<name>A0A6J5K615_9BURK</name>
<sequence length="131" mass="14339">MVTRQQDEHEHLVRAIGKAIARRRKALGLTQEQLSEAAGLAQASLSHIERGVTSPSLERLAQLAGILECRLSDFLGETGTGPADRATRIHQKLSGLSAVQQDALERLMDEAIALAMNARPTAKRRLRKQNP</sequence>
<dbReference type="PANTHER" id="PTHR46797">
    <property type="entry name" value="HTH-TYPE TRANSCRIPTIONAL REGULATOR"/>
    <property type="match status" value="1"/>
</dbReference>
<accession>A0A6J5K615</accession>
<dbReference type="Pfam" id="PF01381">
    <property type="entry name" value="HTH_3"/>
    <property type="match status" value="1"/>
</dbReference>
<dbReference type="CDD" id="cd00093">
    <property type="entry name" value="HTH_XRE"/>
    <property type="match status" value="1"/>
</dbReference>
<dbReference type="GO" id="GO:0005829">
    <property type="term" value="C:cytosol"/>
    <property type="evidence" value="ECO:0007669"/>
    <property type="project" value="TreeGrafter"/>
</dbReference>
<dbReference type="RefSeq" id="WP_015002986.1">
    <property type="nucleotide sequence ID" value="NC_018695.1"/>
</dbReference>
<dbReference type="PANTHER" id="PTHR46797:SF1">
    <property type="entry name" value="METHYLPHOSPHONATE SYNTHASE"/>
    <property type="match status" value="1"/>
</dbReference>
<evidence type="ECO:0000259" key="2">
    <source>
        <dbReference type="PROSITE" id="PS50943"/>
    </source>
</evidence>
<dbReference type="AlphaFoldDB" id="A0A6J5K615"/>
<dbReference type="SMART" id="SM00530">
    <property type="entry name" value="HTH_XRE"/>
    <property type="match status" value="1"/>
</dbReference>
<dbReference type="InterPro" id="IPR050807">
    <property type="entry name" value="TransReg_Diox_bact_type"/>
</dbReference>
<dbReference type="GO" id="GO:0003677">
    <property type="term" value="F:DNA binding"/>
    <property type="evidence" value="ECO:0007669"/>
    <property type="project" value="UniProtKB-KW"/>
</dbReference>
<reference evidence="3 4" key="1">
    <citation type="submission" date="2020-04" db="EMBL/GenBank/DDBJ databases">
        <authorList>
            <person name="De Canck E."/>
        </authorList>
    </citation>
    <scope>NUCLEOTIDE SEQUENCE [LARGE SCALE GENOMIC DNA]</scope>
    <source>
        <strain evidence="3 4">LMG 9964</strain>
    </source>
</reference>
<dbReference type="EMBL" id="CADILN010000002">
    <property type="protein sequence ID" value="CAB4048752.1"/>
    <property type="molecule type" value="Genomic_DNA"/>
</dbReference>
<protein>
    <recommendedName>
        <fullName evidence="2">HTH cro/C1-type domain-containing protein</fullName>
    </recommendedName>
</protein>
<evidence type="ECO:0000313" key="4">
    <source>
        <dbReference type="Proteomes" id="UP000494102"/>
    </source>
</evidence>
<dbReference type="SUPFAM" id="SSF47413">
    <property type="entry name" value="lambda repressor-like DNA-binding domains"/>
    <property type="match status" value="1"/>
</dbReference>